<evidence type="ECO:0000256" key="1">
    <source>
        <dbReference type="SAM" id="SignalP"/>
    </source>
</evidence>
<dbReference type="EMBL" id="JAHRIQ010047063">
    <property type="protein sequence ID" value="MEQ2236198.1"/>
    <property type="molecule type" value="Genomic_DNA"/>
</dbReference>
<organism evidence="2 3">
    <name type="scientific">Ilyodon furcidens</name>
    <name type="common">goldbreast splitfin</name>
    <dbReference type="NCBI Taxonomy" id="33524"/>
    <lineage>
        <taxon>Eukaryota</taxon>
        <taxon>Metazoa</taxon>
        <taxon>Chordata</taxon>
        <taxon>Craniata</taxon>
        <taxon>Vertebrata</taxon>
        <taxon>Euteleostomi</taxon>
        <taxon>Actinopterygii</taxon>
        <taxon>Neopterygii</taxon>
        <taxon>Teleostei</taxon>
        <taxon>Neoteleostei</taxon>
        <taxon>Acanthomorphata</taxon>
        <taxon>Ovalentaria</taxon>
        <taxon>Atherinomorphae</taxon>
        <taxon>Cyprinodontiformes</taxon>
        <taxon>Goodeidae</taxon>
        <taxon>Ilyodon</taxon>
    </lineage>
</organism>
<proteinExistence type="predicted"/>
<comment type="caution">
    <text evidence="2">The sequence shown here is derived from an EMBL/GenBank/DDBJ whole genome shotgun (WGS) entry which is preliminary data.</text>
</comment>
<name>A0ABV0TX60_9TELE</name>
<reference evidence="2 3" key="1">
    <citation type="submission" date="2021-06" db="EMBL/GenBank/DDBJ databases">
        <authorList>
            <person name="Palmer J.M."/>
        </authorList>
    </citation>
    <scope>NUCLEOTIDE SEQUENCE [LARGE SCALE GENOMIC DNA]</scope>
    <source>
        <strain evidence="3">if_2019</strain>
        <tissue evidence="2">Muscle</tissue>
    </source>
</reference>
<evidence type="ECO:0000313" key="3">
    <source>
        <dbReference type="Proteomes" id="UP001482620"/>
    </source>
</evidence>
<feature type="signal peptide" evidence="1">
    <location>
        <begin position="1"/>
        <end position="29"/>
    </location>
</feature>
<protein>
    <submittedName>
        <fullName evidence="2">Uncharacterized protein</fullName>
    </submittedName>
</protein>
<dbReference type="Proteomes" id="UP001482620">
    <property type="component" value="Unassembled WGS sequence"/>
</dbReference>
<feature type="chain" id="PRO_5047457741" evidence="1">
    <location>
        <begin position="30"/>
        <end position="115"/>
    </location>
</feature>
<keyword evidence="1" id="KW-0732">Signal</keyword>
<keyword evidence="3" id="KW-1185">Reference proteome</keyword>
<accession>A0ABV0TX60</accession>
<sequence>MKAGIVSKDNHALVSHFLSILHFALLLSGKVPNLIPSANQPASLSFICSPPQGKFLVVTCVEQEGTGPGHILRLSSTSLFSRQTVSERKWLDGSDLEVLSGGTGDQLPLTQFGYF</sequence>
<gene>
    <name evidence="2" type="ORF">ILYODFUR_010087</name>
</gene>
<evidence type="ECO:0000313" key="2">
    <source>
        <dbReference type="EMBL" id="MEQ2236198.1"/>
    </source>
</evidence>